<dbReference type="OrthoDB" id="687555at2759"/>
<evidence type="ECO:0000313" key="7">
    <source>
        <dbReference type="Proteomes" id="UP000019116"/>
    </source>
</evidence>
<keyword evidence="3" id="KW-0677">Repeat</keyword>
<dbReference type="Proteomes" id="UP000019116">
    <property type="component" value="Chromosome 6D"/>
</dbReference>
<dbReference type="EnsemblPlants" id="TraesCS6D02G205800.1">
    <property type="protein sequence ID" value="TraesCS6D02G205800.1.cds1"/>
    <property type="gene ID" value="TraesCS6D02G205800"/>
</dbReference>
<feature type="chain" id="PRO_5043179504" description="Leucine-rich repeat-containing N-terminal plant-type domain-containing protein" evidence="4">
    <location>
        <begin position="31"/>
        <end position="134"/>
    </location>
</feature>
<feature type="domain" description="Leucine-rich repeat-containing N-terminal plant-type" evidence="5">
    <location>
        <begin position="39"/>
        <end position="76"/>
    </location>
</feature>
<dbReference type="InterPro" id="IPR032675">
    <property type="entry name" value="LRR_dom_sf"/>
</dbReference>
<dbReference type="Gramene" id="TraesJUL6D03G03766490.1">
    <property type="protein sequence ID" value="TraesJUL6D03G03766490.1.CDS1"/>
    <property type="gene ID" value="TraesJUL6D03G03766490"/>
</dbReference>
<keyword evidence="2 4" id="KW-0732">Signal</keyword>
<sequence>MRSPKQPAKLTMLLLLALLLFCYGVGNVHCSTIHENRVDLQALLDFQQGIASDPQGALSNWNTTTHFCHWNGVNCTTTPPFRVTQLKLSGWNLAGQITSSLGNLTFLAYLDLSGNNFVGPLPVIGHLQQLRHFL</sequence>
<protein>
    <recommendedName>
        <fullName evidence="5">Leucine-rich repeat-containing N-terminal plant-type domain-containing protein</fullName>
    </recommendedName>
</protein>
<dbReference type="Gramene" id="TraesCAD_scaffold_059611_01G000100.1">
    <property type="protein sequence ID" value="TraesCAD_scaffold_059611_01G000100.1"/>
    <property type="gene ID" value="TraesCAD_scaffold_059611_01G000100"/>
</dbReference>
<evidence type="ECO:0000259" key="5">
    <source>
        <dbReference type="Pfam" id="PF08263"/>
    </source>
</evidence>
<dbReference type="OMA" id="IHENRVD"/>
<proteinExistence type="predicted"/>
<evidence type="ECO:0000313" key="6">
    <source>
        <dbReference type="EnsemblPlants" id="TraesCS6D02G205800.1.cds1"/>
    </source>
</evidence>
<name>A0A3B6QFB8_WHEAT</name>
<evidence type="ECO:0000256" key="1">
    <source>
        <dbReference type="ARBA" id="ARBA00022614"/>
    </source>
</evidence>
<dbReference type="Pfam" id="PF08263">
    <property type="entry name" value="LRRNT_2"/>
    <property type="match status" value="1"/>
</dbReference>
<dbReference type="Gramene" id="TraesROB_scaffold_025035_01G000100.1">
    <property type="protein sequence ID" value="TraesROB_scaffold_025035_01G000100.1"/>
    <property type="gene ID" value="TraesROB_scaffold_025035_01G000100"/>
</dbReference>
<dbReference type="PANTHER" id="PTHR48060:SF21">
    <property type="entry name" value="L DOMAIN-LIKE PROTEIN"/>
    <property type="match status" value="1"/>
</dbReference>
<evidence type="ECO:0000256" key="4">
    <source>
        <dbReference type="SAM" id="SignalP"/>
    </source>
</evidence>
<dbReference type="Gene3D" id="3.80.10.10">
    <property type="entry name" value="Ribonuclease Inhibitor"/>
    <property type="match status" value="1"/>
</dbReference>
<feature type="signal peptide" evidence="4">
    <location>
        <begin position="1"/>
        <end position="30"/>
    </location>
</feature>
<accession>A0A3B6QFB8</accession>
<keyword evidence="7" id="KW-1185">Reference proteome</keyword>
<dbReference type="InterPro" id="IPR053211">
    <property type="entry name" value="DNA_repair-toleration"/>
</dbReference>
<dbReference type="AlphaFoldDB" id="A0A3B6QFB8"/>
<dbReference type="InterPro" id="IPR013210">
    <property type="entry name" value="LRR_N_plant-typ"/>
</dbReference>
<keyword evidence="1" id="KW-0433">Leucine-rich repeat</keyword>
<dbReference type="SUPFAM" id="SSF52058">
    <property type="entry name" value="L domain-like"/>
    <property type="match status" value="1"/>
</dbReference>
<dbReference type="SMR" id="A0A3B6QFB8"/>
<reference evidence="6" key="2">
    <citation type="submission" date="2018-10" db="UniProtKB">
        <authorList>
            <consortium name="EnsemblPlants"/>
        </authorList>
    </citation>
    <scope>IDENTIFICATION</scope>
</reference>
<dbReference type="Gramene" id="TraesCLE_scaffold_055848_01G000300.1">
    <property type="protein sequence ID" value="TraesCLE_scaffold_055848_01G000300.1"/>
    <property type="gene ID" value="TraesCLE_scaffold_055848_01G000300"/>
</dbReference>
<dbReference type="PANTHER" id="PTHR48060">
    <property type="entry name" value="DNA DAMAGE-REPAIR/TOLERATION PROTEIN DRT100"/>
    <property type="match status" value="1"/>
</dbReference>
<evidence type="ECO:0000256" key="3">
    <source>
        <dbReference type="ARBA" id="ARBA00022737"/>
    </source>
</evidence>
<dbReference type="Gramene" id="TraesWEE_scaffold_057914_01G000300.1">
    <property type="protein sequence ID" value="TraesWEE_scaffold_057914_01G000300.1"/>
    <property type="gene ID" value="TraesWEE_scaffold_057914_01G000300"/>
</dbReference>
<dbReference type="Gramene" id="TraesJAG6D03G03716460.1">
    <property type="protein sequence ID" value="TraesJAG6D03G03716460.1.CDS1"/>
    <property type="gene ID" value="TraesJAG6D03G03716460"/>
</dbReference>
<organism evidence="6">
    <name type="scientific">Triticum aestivum</name>
    <name type="common">Wheat</name>
    <dbReference type="NCBI Taxonomy" id="4565"/>
    <lineage>
        <taxon>Eukaryota</taxon>
        <taxon>Viridiplantae</taxon>
        <taxon>Streptophyta</taxon>
        <taxon>Embryophyta</taxon>
        <taxon>Tracheophyta</taxon>
        <taxon>Spermatophyta</taxon>
        <taxon>Magnoliopsida</taxon>
        <taxon>Liliopsida</taxon>
        <taxon>Poales</taxon>
        <taxon>Poaceae</taxon>
        <taxon>BOP clade</taxon>
        <taxon>Pooideae</taxon>
        <taxon>Triticodae</taxon>
        <taxon>Triticeae</taxon>
        <taxon>Triticinae</taxon>
        <taxon>Triticum</taxon>
    </lineage>
</organism>
<dbReference type="Gramene" id="TraesCS6D03G0511800.1">
    <property type="protein sequence ID" value="TraesCS6D03G0511800.1.CDS1"/>
    <property type="gene ID" value="TraesCS6D03G0511800"/>
</dbReference>
<dbReference type="Gramene" id="TraesRN6D0100545000.1">
    <property type="protein sequence ID" value="TraesRN6D0100545000.1"/>
    <property type="gene ID" value="TraesRN6D0100545000"/>
</dbReference>
<reference evidence="6" key="1">
    <citation type="submission" date="2018-08" db="EMBL/GenBank/DDBJ databases">
        <authorList>
            <person name="Rossello M."/>
        </authorList>
    </citation>
    <scope>NUCLEOTIDE SEQUENCE [LARGE SCALE GENOMIC DNA]</scope>
    <source>
        <strain evidence="6">cv. Chinese Spring</strain>
    </source>
</reference>
<evidence type="ECO:0000256" key="2">
    <source>
        <dbReference type="ARBA" id="ARBA00022729"/>
    </source>
</evidence>
<dbReference type="Gramene" id="TraesCS6D02G205800.1">
    <property type="protein sequence ID" value="TraesCS6D02G205800.1.cds1"/>
    <property type="gene ID" value="TraesCS6D02G205800"/>
</dbReference>